<evidence type="ECO:0000313" key="4">
    <source>
        <dbReference type="Proteomes" id="UP000321222"/>
    </source>
</evidence>
<organism evidence="3 4">
    <name type="scientific">Flavobacterium alkalisoli</name>
    <dbReference type="NCBI Taxonomy" id="2602769"/>
    <lineage>
        <taxon>Bacteria</taxon>
        <taxon>Pseudomonadati</taxon>
        <taxon>Bacteroidota</taxon>
        <taxon>Flavobacteriia</taxon>
        <taxon>Flavobacteriales</taxon>
        <taxon>Flavobacteriaceae</taxon>
        <taxon>Flavobacterium</taxon>
    </lineage>
</organism>
<evidence type="ECO:0000313" key="3">
    <source>
        <dbReference type="EMBL" id="QEE49563.1"/>
    </source>
</evidence>
<name>A0A5B9FQI0_9FLAO</name>
<sequence length="160" mass="18603">MKNIIIVFVLLTSAISTAQDKYPQSQKELKEKIIALDSKAFEMYNTCNLEQFSTFFTEDLEFYHDKAGYSKGLDKLIESMRNYICNDLNKKVLRKPLTNTFKVYPLEGYGAILTGEHEFYMVENNSEKKTGTAKFTHVWLLIDGTWKMSRILSYDHKATE</sequence>
<protein>
    <submittedName>
        <fullName evidence="3">Nuclear transport factor 2 family protein</fullName>
    </submittedName>
</protein>
<feature type="chain" id="PRO_5023045661" evidence="1">
    <location>
        <begin position="19"/>
        <end position="160"/>
    </location>
</feature>
<feature type="domain" description="DUF4440" evidence="2">
    <location>
        <begin position="33"/>
        <end position="148"/>
    </location>
</feature>
<keyword evidence="4" id="KW-1185">Reference proteome</keyword>
<dbReference type="InterPro" id="IPR032710">
    <property type="entry name" value="NTF2-like_dom_sf"/>
</dbReference>
<dbReference type="OrthoDB" id="1357763at2"/>
<dbReference type="SUPFAM" id="SSF54427">
    <property type="entry name" value="NTF2-like"/>
    <property type="match status" value="1"/>
</dbReference>
<reference evidence="3 4" key="1">
    <citation type="submission" date="2019-08" db="EMBL/GenBank/DDBJ databases">
        <title>Flavobacterium alkalisoli sp. nov., isolated from rhizosphere soil of Suaeda salsa.</title>
        <authorList>
            <person name="Sun J.-Q."/>
            <person name="Xu L."/>
        </authorList>
    </citation>
    <scope>NUCLEOTIDE SEQUENCE [LARGE SCALE GENOMIC DNA]</scope>
    <source>
        <strain evidence="3 4">XS-5</strain>
    </source>
</reference>
<dbReference type="KEGG" id="fak:FUA48_08210"/>
<dbReference type="InterPro" id="IPR027843">
    <property type="entry name" value="DUF4440"/>
</dbReference>
<gene>
    <name evidence="3" type="ORF">FUA48_08210</name>
</gene>
<proteinExistence type="predicted"/>
<evidence type="ECO:0000259" key="2">
    <source>
        <dbReference type="Pfam" id="PF14534"/>
    </source>
</evidence>
<evidence type="ECO:0000256" key="1">
    <source>
        <dbReference type="SAM" id="SignalP"/>
    </source>
</evidence>
<dbReference type="EMBL" id="CP042831">
    <property type="protein sequence ID" value="QEE49563.1"/>
    <property type="molecule type" value="Genomic_DNA"/>
</dbReference>
<accession>A0A5B9FQI0</accession>
<keyword evidence="1" id="KW-0732">Signal</keyword>
<dbReference type="Proteomes" id="UP000321222">
    <property type="component" value="Chromosome"/>
</dbReference>
<dbReference type="RefSeq" id="WP_147583075.1">
    <property type="nucleotide sequence ID" value="NZ_CP042831.1"/>
</dbReference>
<feature type="signal peptide" evidence="1">
    <location>
        <begin position="1"/>
        <end position="18"/>
    </location>
</feature>
<dbReference type="AlphaFoldDB" id="A0A5B9FQI0"/>
<dbReference type="Gene3D" id="3.10.450.50">
    <property type="match status" value="1"/>
</dbReference>
<dbReference type="Pfam" id="PF14534">
    <property type="entry name" value="DUF4440"/>
    <property type="match status" value="1"/>
</dbReference>